<accession>A0AAF0CT45</accession>
<dbReference type="PANTHER" id="PTHR38460">
    <property type="entry name" value="TAUTOMERASE YOLI-RELATED"/>
    <property type="match status" value="1"/>
</dbReference>
<proteinExistence type="predicted"/>
<dbReference type="Pfam" id="PF14552">
    <property type="entry name" value="Tautomerase_2"/>
    <property type="match status" value="1"/>
</dbReference>
<dbReference type="Gene3D" id="3.30.429.10">
    <property type="entry name" value="Macrophage Migration Inhibitory Factor"/>
    <property type="match status" value="1"/>
</dbReference>
<evidence type="ECO:0000313" key="1">
    <source>
        <dbReference type="EMBL" id="WEG72411.1"/>
    </source>
</evidence>
<dbReference type="InterPro" id="IPR037479">
    <property type="entry name" value="Tauto_MSAD"/>
</dbReference>
<dbReference type="SUPFAM" id="SSF55331">
    <property type="entry name" value="Tautomerase/MIF"/>
    <property type="match status" value="1"/>
</dbReference>
<protein>
    <submittedName>
        <fullName evidence="1">Tautomerase family protein</fullName>
    </submittedName>
</protein>
<gene>
    <name evidence="1" type="ORF">OL234_05345</name>
</gene>
<reference evidence="1" key="1">
    <citation type="submission" date="2022-10" db="EMBL/GenBank/DDBJ databases">
        <title>Vagococcus sp. isolated from poultry meat.</title>
        <authorList>
            <person name="Johansson P."/>
            <person name="Bjorkroth J."/>
        </authorList>
    </citation>
    <scope>NUCLEOTIDE SEQUENCE</scope>
    <source>
        <strain evidence="1">STAA11</strain>
    </source>
</reference>
<dbReference type="PANTHER" id="PTHR38460:SF1">
    <property type="entry name" value="TAUTOMERASE YOLI-RELATED"/>
    <property type="match status" value="1"/>
</dbReference>
<dbReference type="EMBL" id="CP110232">
    <property type="protein sequence ID" value="WEG72411.1"/>
    <property type="molecule type" value="Genomic_DNA"/>
</dbReference>
<organism evidence="1 2">
    <name type="scientific">Vagococcus intermedius</name>
    <dbReference type="NCBI Taxonomy" id="2991418"/>
    <lineage>
        <taxon>Bacteria</taxon>
        <taxon>Bacillati</taxon>
        <taxon>Bacillota</taxon>
        <taxon>Bacilli</taxon>
        <taxon>Lactobacillales</taxon>
        <taxon>Enterococcaceae</taxon>
        <taxon>Vagococcus</taxon>
    </lineage>
</organism>
<dbReference type="InterPro" id="IPR014347">
    <property type="entry name" value="Tautomerase/MIF_sf"/>
</dbReference>
<keyword evidence="2" id="KW-1185">Reference proteome</keyword>
<evidence type="ECO:0000313" key="2">
    <source>
        <dbReference type="Proteomes" id="UP001179647"/>
    </source>
</evidence>
<name>A0AAF0CT45_9ENTE</name>
<dbReference type="AlphaFoldDB" id="A0AAF0CT45"/>
<dbReference type="RefSeq" id="WP_275468214.1">
    <property type="nucleotide sequence ID" value="NZ_CP110232.1"/>
</dbReference>
<dbReference type="KEGG" id="vie:OL234_05345"/>
<sequence>MPLIKVSVVKGHDPILLKNMLDDIHNCVVKAFNVPFGDRYQVLNEIDESFLILEDTGLGFTRTSQRLLIEITSRQRSEHEKVTFYKLVNETLHQTYQINKQDIIISFTENGNADWSFSDGKAQFLTGDLI</sequence>
<dbReference type="Proteomes" id="UP001179647">
    <property type="component" value="Chromosome"/>
</dbReference>